<dbReference type="Gene3D" id="3.90.1150.10">
    <property type="entry name" value="Aspartate Aminotransferase, domain 1"/>
    <property type="match status" value="1"/>
</dbReference>
<dbReference type="Proteomes" id="UP001501410">
    <property type="component" value="Unassembled WGS sequence"/>
</dbReference>
<comment type="similarity">
    <text evidence="2">Belongs to the threonine aldolase family.</text>
</comment>
<evidence type="ECO:0000256" key="2">
    <source>
        <dbReference type="ARBA" id="ARBA00006966"/>
    </source>
</evidence>
<dbReference type="Gene3D" id="3.40.640.10">
    <property type="entry name" value="Type I PLP-dependent aspartate aminotransferase-like (Major domain)"/>
    <property type="match status" value="1"/>
</dbReference>
<dbReference type="RefSeq" id="WP_344821515.1">
    <property type="nucleotide sequence ID" value="NZ_BAABEZ010000001.1"/>
</dbReference>
<dbReference type="InterPro" id="IPR015422">
    <property type="entry name" value="PyrdxlP-dep_Trfase_small"/>
</dbReference>
<dbReference type="InterPro" id="IPR015421">
    <property type="entry name" value="PyrdxlP-dep_Trfase_major"/>
</dbReference>
<reference evidence="6" key="1">
    <citation type="journal article" date="2019" name="Int. J. Syst. Evol. Microbiol.">
        <title>The Global Catalogue of Microorganisms (GCM) 10K type strain sequencing project: providing services to taxonomists for standard genome sequencing and annotation.</title>
        <authorList>
            <consortium name="The Broad Institute Genomics Platform"/>
            <consortium name="The Broad Institute Genome Sequencing Center for Infectious Disease"/>
            <person name="Wu L."/>
            <person name="Ma J."/>
        </authorList>
    </citation>
    <scope>NUCLEOTIDE SEQUENCE [LARGE SCALE GENOMIC DNA]</scope>
    <source>
        <strain evidence="6">JCM 31921</strain>
    </source>
</reference>
<dbReference type="InterPro" id="IPR015424">
    <property type="entry name" value="PyrdxlP-dep_Trfase"/>
</dbReference>
<dbReference type="InterPro" id="IPR001597">
    <property type="entry name" value="ArAA_b-elim_lyase/Thr_aldolase"/>
</dbReference>
<feature type="domain" description="Aromatic amino acid beta-eliminating lyase/threonine aldolase" evidence="4">
    <location>
        <begin position="4"/>
        <end position="289"/>
    </location>
</feature>
<dbReference type="EMBL" id="BAABEZ010000001">
    <property type="protein sequence ID" value="GAA4448308.1"/>
    <property type="molecule type" value="Genomic_DNA"/>
</dbReference>
<evidence type="ECO:0000313" key="5">
    <source>
        <dbReference type="EMBL" id="GAA4448308.1"/>
    </source>
</evidence>
<evidence type="ECO:0000256" key="3">
    <source>
        <dbReference type="ARBA" id="ARBA00022898"/>
    </source>
</evidence>
<keyword evidence="3" id="KW-0663">Pyridoxal phosphate</keyword>
<evidence type="ECO:0000313" key="6">
    <source>
        <dbReference type="Proteomes" id="UP001501410"/>
    </source>
</evidence>
<name>A0ABP8MCB2_9BACT</name>
<sequence length="341" mass="37700">MKSFASDNYAGVLPEVIEAILAANKEHASSYGNDPVTASCNQLFADIFGNDPMVRYVFNGTGANVLSVSACTQSFNSVLCADISHICNDESSAPETFTGCRFFALPTNAEGKLEPQTIAARLIRKGDMHFPQIAMVSLTQSTEYGTVYTLEELKAISAVCRQHNVYLHIDGSRLFNALASLQCSPEEFVRESGVDILSLGGTKSGMMYGEAVLAFHPDLKPLLHYKHKQSMQLASKTRFIAAQFIAMLQHQLWLRGACHANQMAQYLQQCLQTAGQVKVTRPVQANVVFACIPESWNEVLMQHTPFYVWREDINEVRLMCAWDTQKEEVDAFVALVAQIAG</sequence>
<dbReference type="SUPFAM" id="SSF53383">
    <property type="entry name" value="PLP-dependent transferases"/>
    <property type="match status" value="1"/>
</dbReference>
<evidence type="ECO:0000256" key="1">
    <source>
        <dbReference type="ARBA" id="ARBA00001933"/>
    </source>
</evidence>
<accession>A0ABP8MCB2</accession>
<keyword evidence="6" id="KW-1185">Reference proteome</keyword>
<proteinExistence type="inferred from homology"/>
<dbReference type="PANTHER" id="PTHR48097:SF5">
    <property type="entry name" value="LOW SPECIFICITY L-THREONINE ALDOLASE"/>
    <property type="match status" value="1"/>
</dbReference>
<dbReference type="PANTHER" id="PTHR48097">
    <property type="entry name" value="L-THREONINE ALDOLASE-RELATED"/>
    <property type="match status" value="1"/>
</dbReference>
<dbReference type="Pfam" id="PF01212">
    <property type="entry name" value="Beta_elim_lyase"/>
    <property type="match status" value="1"/>
</dbReference>
<protein>
    <submittedName>
        <fullName evidence="5">Low specificity L-threonine aldolase</fullName>
    </submittedName>
</protein>
<gene>
    <name evidence="5" type="ORF">GCM10023092_00620</name>
</gene>
<evidence type="ECO:0000259" key="4">
    <source>
        <dbReference type="Pfam" id="PF01212"/>
    </source>
</evidence>
<comment type="cofactor">
    <cofactor evidence="1">
        <name>pyridoxal 5'-phosphate</name>
        <dbReference type="ChEBI" id="CHEBI:597326"/>
    </cofactor>
</comment>
<organism evidence="5 6">
    <name type="scientific">Rurimicrobium arvi</name>
    <dbReference type="NCBI Taxonomy" id="2049916"/>
    <lineage>
        <taxon>Bacteria</taxon>
        <taxon>Pseudomonadati</taxon>
        <taxon>Bacteroidota</taxon>
        <taxon>Chitinophagia</taxon>
        <taxon>Chitinophagales</taxon>
        <taxon>Chitinophagaceae</taxon>
        <taxon>Rurimicrobium</taxon>
    </lineage>
</organism>
<dbReference type="CDD" id="cd06502">
    <property type="entry name" value="TA_like"/>
    <property type="match status" value="1"/>
</dbReference>
<comment type="caution">
    <text evidence="5">The sequence shown here is derived from an EMBL/GenBank/DDBJ whole genome shotgun (WGS) entry which is preliminary data.</text>
</comment>